<proteinExistence type="predicted"/>
<dbReference type="AlphaFoldDB" id="A0A7I8KNN8"/>
<evidence type="ECO:0000313" key="3">
    <source>
        <dbReference type="Proteomes" id="UP000663760"/>
    </source>
</evidence>
<dbReference type="PANTHER" id="PTHR38382">
    <property type="entry name" value="RNA-BINDING PROTEIN"/>
    <property type="match status" value="1"/>
</dbReference>
<feature type="compositionally biased region" description="Basic and acidic residues" evidence="1">
    <location>
        <begin position="42"/>
        <end position="66"/>
    </location>
</feature>
<gene>
    <name evidence="2" type="ORF">SI8410_07009576</name>
</gene>
<evidence type="ECO:0000256" key="1">
    <source>
        <dbReference type="SAM" id="MobiDB-lite"/>
    </source>
</evidence>
<dbReference type="PANTHER" id="PTHR38382:SF1">
    <property type="entry name" value="RNA-BINDING PROTEIN"/>
    <property type="match status" value="1"/>
</dbReference>
<accession>A0A7I8KNN8</accession>
<name>A0A7I8KNN8_SPIIN</name>
<evidence type="ECO:0000313" key="2">
    <source>
        <dbReference type="EMBL" id="CAA7398906.1"/>
    </source>
</evidence>
<feature type="region of interest" description="Disordered" evidence="1">
    <location>
        <begin position="1"/>
        <end position="67"/>
    </location>
</feature>
<reference evidence="2" key="1">
    <citation type="submission" date="2020-02" db="EMBL/GenBank/DDBJ databases">
        <authorList>
            <person name="Scholz U."/>
            <person name="Mascher M."/>
            <person name="Fiebig A."/>
        </authorList>
    </citation>
    <scope>NUCLEOTIDE SEQUENCE</scope>
</reference>
<organism evidence="2 3">
    <name type="scientific">Spirodela intermedia</name>
    <name type="common">Intermediate duckweed</name>
    <dbReference type="NCBI Taxonomy" id="51605"/>
    <lineage>
        <taxon>Eukaryota</taxon>
        <taxon>Viridiplantae</taxon>
        <taxon>Streptophyta</taxon>
        <taxon>Embryophyta</taxon>
        <taxon>Tracheophyta</taxon>
        <taxon>Spermatophyta</taxon>
        <taxon>Magnoliopsida</taxon>
        <taxon>Liliopsida</taxon>
        <taxon>Araceae</taxon>
        <taxon>Lemnoideae</taxon>
        <taxon>Spirodela</taxon>
    </lineage>
</organism>
<sequence length="108" mass="11965">MGSVSEEENAHGSRKKKRDRFADSAGEEGGAAAPKLLLVLGDDPKSRRKQGEVNLSFKERRPRPQFDHYSSGCGWWDCDREGVNSEEVGCKEVWEGTGSTTLGGLEWH</sequence>
<dbReference type="EMBL" id="LR746270">
    <property type="protein sequence ID" value="CAA7398906.1"/>
    <property type="molecule type" value="Genomic_DNA"/>
</dbReference>
<protein>
    <submittedName>
        <fullName evidence="2">Uncharacterized protein</fullName>
    </submittedName>
</protein>
<dbReference type="OrthoDB" id="753880at2759"/>
<dbReference type="Proteomes" id="UP000663760">
    <property type="component" value="Chromosome 7"/>
</dbReference>
<keyword evidence="3" id="KW-1185">Reference proteome</keyword>